<dbReference type="PANTHER" id="PTHR43201:SF8">
    <property type="entry name" value="ACYL-COA SYNTHETASE FAMILY MEMBER 3"/>
    <property type="match status" value="1"/>
</dbReference>
<accession>A0A512L932</accession>
<evidence type="ECO:0000256" key="1">
    <source>
        <dbReference type="ARBA" id="ARBA00006432"/>
    </source>
</evidence>
<dbReference type="SUPFAM" id="SSF56801">
    <property type="entry name" value="Acetyl-CoA synthetase-like"/>
    <property type="match status" value="1"/>
</dbReference>
<evidence type="ECO:0000313" key="4">
    <source>
        <dbReference type="Proteomes" id="UP000321337"/>
    </source>
</evidence>
<keyword evidence="3" id="KW-0436">Ligase</keyword>
<reference evidence="3 4" key="1">
    <citation type="submission" date="2019-07" db="EMBL/GenBank/DDBJ databases">
        <title>Whole genome shotgun sequence of Thiobacillus plumbophilus NBRC 107929.</title>
        <authorList>
            <person name="Hosoyama A."/>
            <person name="Uohara A."/>
            <person name="Ohji S."/>
            <person name="Ichikawa N."/>
        </authorList>
    </citation>
    <scope>NUCLEOTIDE SEQUENCE [LARGE SCALE GENOMIC DNA]</scope>
    <source>
        <strain evidence="3 4">NBRC 107929</strain>
    </source>
</reference>
<comment type="caution">
    <text evidence="3">The sequence shown here is derived from an EMBL/GenBank/DDBJ whole genome shotgun (WGS) entry which is preliminary data.</text>
</comment>
<dbReference type="GO" id="GO:0006631">
    <property type="term" value="P:fatty acid metabolic process"/>
    <property type="evidence" value="ECO:0007669"/>
    <property type="project" value="TreeGrafter"/>
</dbReference>
<comment type="similarity">
    <text evidence="1">Belongs to the ATP-dependent AMP-binding enzyme family.</text>
</comment>
<dbReference type="OrthoDB" id="9787658at2"/>
<organism evidence="3 4">
    <name type="scientific">Sulfuriferula plumbiphila</name>
    <dbReference type="NCBI Taxonomy" id="171865"/>
    <lineage>
        <taxon>Bacteria</taxon>
        <taxon>Pseudomonadati</taxon>
        <taxon>Pseudomonadota</taxon>
        <taxon>Betaproteobacteria</taxon>
        <taxon>Nitrosomonadales</taxon>
        <taxon>Sulfuricellaceae</taxon>
        <taxon>Sulfuriferula</taxon>
    </lineage>
</organism>
<gene>
    <name evidence="3" type="ORF">TPL01_21360</name>
</gene>
<dbReference type="InterPro" id="IPR045851">
    <property type="entry name" value="AMP-bd_C_sf"/>
</dbReference>
<proteinExistence type="inferred from homology"/>
<sequence length="447" mass="48045">MSQFPLVSHAPPDSIIAWRAEGAVTLRQFLAEVSQLAAQFPARGHLLNMCSDRYRFSVGLAAAIVTGKVSLLPSTHTPETVRQIKVFAPDVFCLTDSDLCMVDLPQLRYPTMTASQAEAFAIPQIDASQHIAVVFTSGSTGTPQPHPKTWGALVSSVQAEAWRLGLLHDTRCTLVGTVPPQHMYGFESTVLMAWHSGNALSHAQPFYPADICQALAAVPTPRVLVSSPVHLRALLDAGLVLPELALVVSATAPLSAQLACDIEARCNTSLMEIYGSTETGLIATRRPTQSAEWQLLPGIKLVAEGDGVRACGGHIETLTAMSDMIEPITDEHFLLHGRMADLVNIAGKRHSLASLDHLLNSIPGVVDGAFYMPDETGQDHITRLAACVVAPGMDAPHLLAALREHIDPVFLPRPLLFVDALPRNCTGKLPRAALQALFQTRSARESA</sequence>
<name>A0A512L932_9PROT</name>
<evidence type="ECO:0000313" key="3">
    <source>
        <dbReference type="EMBL" id="GEP30998.1"/>
    </source>
</evidence>
<dbReference type="AlphaFoldDB" id="A0A512L932"/>
<keyword evidence="4" id="KW-1185">Reference proteome</keyword>
<protein>
    <submittedName>
        <fullName evidence="3">AMP-ligase</fullName>
    </submittedName>
</protein>
<dbReference type="PANTHER" id="PTHR43201">
    <property type="entry name" value="ACYL-COA SYNTHETASE"/>
    <property type="match status" value="1"/>
</dbReference>
<dbReference type="InterPro" id="IPR042099">
    <property type="entry name" value="ANL_N_sf"/>
</dbReference>
<dbReference type="EMBL" id="BKAD01000021">
    <property type="protein sequence ID" value="GEP30998.1"/>
    <property type="molecule type" value="Genomic_DNA"/>
</dbReference>
<dbReference type="Gene3D" id="3.30.300.30">
    <property type="match status" value="1"/>
</dbReference>
<dbReference type="GO" id="GO:0031956">
    <property type="term" value="F:medium-chain fatty acid-CoA ligase activity"/>
    <property type="evidence" value="ECO:0007669"/>
    <property type="project" value="TreeGrafter"/>
</dbReference>
<dbReference type="Pfam" id="PF00501">
    <property type="entry name" value="AMP-binding"/>
    <property type="match status" value="1"/>
</dbReference>
<dbReference type="InterPro" id="IPR000873">
    <property type="entry name" value="AMP-dep_synth/lig_dom"/>
</dbReference>
<feature type="domain" description="AMP-dependent synthetase/ligase" evidence="2">
    <location>
        <begin position="119"/>
        <end position="297"/>
    </location>
</feature>
<dbReference type="Gene3D" id="3.40.50.12780">
    <property type="entry name" value="N-terminal domain of ligase-like"/>
    <property type="match status" value="1"/>
</dbReference>
<evidence type="ECO:0000259" key="2">
    <source>
        <dbReference type="Pfam" id="PF00501"/>
    </source>
</evidence>
<dbReference type="RefSeq" id="WP_147073573.1">
    <property type="nucleotide sequence ID" value="NZ_AP021884.1"/>
</dbReference>
<dbReference type="Proteomes" id="UP000321337">
    <property type="component" value="Unassembled WGS sequence"/>
</dbReference>